<dbReference type="NCBIfam" id="NF038145">
    <property type="entry name" value="Hvo_1808_fam"/>
    <property type="match status" value="1"/>
</dbReference>
<proteinExistence type="predicted"/>
<dbReference type="Proteomes" id="UP000196084">
    <property type="component" value="Unassembled WGS sequence"/>
</dbReference>
<evidence type="ECO:0000313" key="3">
    <source>
        <dbReference type="Proteomes" id="UP000196084"/>
    </source>
</evidence>
<dbReference type="RefSeq" id="WP_087715267.1">
    <property type="nucleotide sequence ID" value="NZ_MWPH01000003.1"/>
</dbReference>
<organism evidence="2 3">
    <name type="scientific">Natronolimnobius baerhuensis</name>
    <dbReference type="NCBI Taxonomy" id="253108"/>
    <lineage>
        <taxon>Archaea</taxon>
        <taxon>Methanobacteriati</taxon>
        <taxon>Methanobacteriota</taxon>
        <taxon>Stenosarchaea group</taxon>
        <taxon>Halobacteria</taxon>
        <taxon>Halobacteriales</taxon>
        <taxon>Natrialbaceae</taxon>
        <taxon>Natronolimnobius</taxon>
    </lineage>
</organism>
<evidence type="ECO:0000256" key="1">
    <source>
        <dbReference type="SAM" id="MobiDB-lite"/>
    </source>
</evidence>
<dbReference type="EMBL" id="MWPH01000003">
    <property type="protein sequence ID" value="OVE83831.1"/>
    <property type="molecule type" value="Genomic_DNA"/>
</dbReference>
<dbReference type="InterPro" id="IPR047792">
    <property type="entry name" value="Hvo_1808-like"/>
</dbReference>
<protein>
    <recommendedName>
        <fullName evidence="4">PGF-CTERM sorting domain-containing protein</fullName>
    </recommendedName>
</protein>
<feature type="compositionally biased region" description="Acidic residues" evidence="1">
    <location>
        <begin position="41"/>
        <end position="53"/>
    </location>
</feature>
<evidence type="ECO:0000313" key="2">
    <source>
        <dbReference type="EMBL" id="OVE83831.1"/>
    </source>
</evidence>
<dbReference type="AlphaFoldDB" id="A0A202E6E0"/>
<sequence length="544" mass="58826">MTQTRTRLLSVLVVVVVLAIIGVTAAGMVPGLLSDGPAPDNESDAESTSDDTASDAPPEDRPDDPSTTETIGYVDGYWYDDDLAVDDQDDAVVDEADLESVIYRSMARVEVIRELPFEDEVPVDVISREEFHEDSDDLFVDVTADERLQENANYETLFMVERDEDAVDAIEAMYGGTVGGYYDPATDEVVIVSDNPETPELDEVILGHELLHALQDQHFDLSTFDRETIDQDNAKNGLIEGDAVWVETEYEQRCGDEWACLPPTGDAAEPPEPNWGVYLTVFQPYEDGPDYLESLLDQGGWDAVNDAYDDPPASSSEVIRPGDERAPADIAVEDRSSDDWQQLEVNGGVANETVGEAGMVAMFGAGALETGEPTVIDQSALVGFDPSLEYDHAVTDGWAGDELVTYVSDDGLAAEDPLDAVSHTGSVWETRWTSSEDAEQFYEGYLYLLEGYGAEPVEDRQDTYEIEGDAYPGAYYLEHSDDGDGETVTIVRAPSVDALEDIDEGAAPASEDALTAGLLSPVEPASLTLAAVSSHTGDAGGLHP</sequence>
<keyword evidence="3" id="KW-1185">Reference proteome</keyword>
<name>A0A202E6E0_9EURY</name>
<accession>A0A202E6E0</accession>
<gene>
    <name evidence="2" type="ORF">B2G88_15540</name>
</gene>
<dbReference type="OrthoDB" id="85977at2157"/>
<comment type="caution">
    <text evidence="2">The sequence shown here is derived from an EMBL/GenBank/DDBJ whole genome shotgun (WGS) entry which is preliminary data.</text>
</comment>
<reference evidence="2 3" key="1">
    <citation type="submission" date="2017-02" db="EMBL/GenBank/DDBJ databases">
        <title>Natronthermophilus aegyptiacus gen. nov.,sp. nov., an aerobic, extremely halophilic alkalithermophilic archaeon isolated from the athalassohaline Wadi An Natrun, Egypt.</title>
        <authorList>
            <person name="Zhao B."/>
        </authorList>
    </citation>
    <scope>NUCLEOTIDE SEQUENCE [LARGE SCALE GENOMIC DNA]</scope>
    <source>
        <strain evidence="2 3">CGMCC 1.3597</strain>
    </source>
</reference>
<feature type="region of interest" description="Disordered" evidence="1">
    <location>
        <begin position="34"/>
        <end position="72"/>
    </location>
</feature>
<evidence type="ECO:0008006" key="4">
    <source>
        <dbReference type="Google" id="ProtNLM"/>
    </source>
</evidence>